<proteinExistence type="predicted"/>
<reference evidence="2 3" key="1">
    <citation type="submission" date="2023-07" db="EMBL/GenBank/DDBJ databases">
        <title>Sequencing the genomes of 1000 actinobacteria strains.</title>
        <authorList>
            <person name="Klenk H.-P."/>
        </authorList>
    </citation>
    <scope>NUCLEOTIDE SEQUENCE [LARGE SCALE GENOMIC DNA]</scope>
    <source>
        <strain evidence="2 3">DSM 44109</strain>
    </source>
</reference>
<organism evidence="2 3">
    <name type="scientific">Streptosporangium brasiliense</name>
    <dbReference type="NCBI Taxonomy" id="47480"/>
    <lineage>
        <taxon>Bacteria</taxon>
        <taxon>Bacillati</taxon>
        <taxon>Actinomycetota</taxon>
        <taxon>Actinomycetes</taxon>
        <taxon>Streptosporangiales</taxon>
        <taxon>Streptosporangiaceae</taxon>
        <taxon>Streptosporangium</taxon>
    </lineage>
</organism>
<dbReference type="EMBL" id="JAUSRB010000002">
    <property type="protein sequence ID" value="MDP9869291.1"/>
    <property type="molecule type" value="Genomic_DNA"/>
</dbReference>
<gene>
    <name evidence="2" type="ORF">J2S55_008557</name>
</gene>
<evidence type="ECO:0000313" key="3">
    <source>
        <dbReference type="Proteomes" id="UP001230426"/>
    </source>
</evidence>
<keyword evidence="1" id="KW-0472">Membrane</keyword>
<comment type="caution">
    <text evidence="2">The sequence shown here is derived from an EMBL/GenBank/DDBJ whole genome shotgun (WGS) entry which is preliminary data.</text>
</comment>
<feature type="transmembrane region" description="Helical" evidence="1">
    <location>
        <begin position="89"/>
        <end position="110"/>
    </location>
</feature>
<keyword evidence="1" id="KW-1133">Transmembrane helix</keyword>
<sequence length="111" mass="12200">MAQRLKWGVPVAVNLVLGSVVVIPLWGLGLFAVNFPLAAIGLTQREPTENDGIFPWLVLLVPLLSALVAVWWLINILVRHRTRQAARPFWVVSSAVVLLPTITSMVLVSIL</sequence>
<keyword evidence="1" id="KW-0812">Transmembrane</keyword>
<name>A0ABT9RJ11_9ACTN</name>
<dbReference type="Proteomes" id="UP001230426">
    <property type="component" value="Unassembled WGS sequence"/>
</dbReference>
<feature type="transmembrane region" description="Helical" evidence="1">
    <location>
        <begin position="53"/>
        <end position="77"/>
    </location>
</feature>
<evidence type="ECO:0000313" key="2">
    <source>
        <dbReference type="EMBL" id="MDP9869291.1"/>
    </source>
</evidence>
<protein>
    <recommendedName>
        <fullName evidence="4">Integral membrane protein</fullName>
    </recommendedName>
</protein>
<keyword evidence="3" id="KW-1185">Reference proteome</keyword>
<dbReference type="RefSeq" id="WP_306873043.1">
    <property type="nucleotide sequence ID" value="NZ_JAUSRB010000002.1"/>
</dbReference>
<evidence type="ECO:0008006" key="4">
    <source>
        <dbReference type="Google" id="ProtNLM"/>
    </source>
</evidence>
<feature type="transmembrane region" description="Helical" evidence="1">
    <location>
        <begin position="12"/>
        <end position="33"/>
    </location>
</feature>
<accession>A0ABT9RJ11</accession>
<evidence type="ECO:0000256" key="1">
    <source>
        <dbReference type="SAM" id="Phobius"/>
    </source>
</evidence>